<evidence type="ECO:0000313" key="3">
    <source>
        <dbReference type="Proteomes" id="UP000824232"/>
    </source>
</evidence>
<name>A0A9D1J3M7_9FIRM</name>
<dbReference type="InterPro" id="IPR007557">
    <property type="entry name" value="PSP1_C"/>
</dbReference>
<dbReference type="PANTHER" id="PTHR43830:SF3">
    <property type="entry name" value="PROTEIN PSP1"/>
    <property type="match status" value="1"/>
</dbReference>
<evidence type="ECO:0000259" key="1">
    <source>
        <dbReference type="PROSITE" id="PS51411"/>
    </source>
</evidence>
<reference evidence="2" key="2">
    <citation type="journal article" date="2021" name="PeerJ">
        <title>Extensive microbial diversity within the chicken gut microbiome revealed by metagenomics and culture.</title>
        <authorList>
            <person name="Gilroy R."/>
            <person name="Ravi A."/>
            <person name="Getino M."/>
            <person name="Pursley I."/>
            <person name="Horton D.L."/>
            <person name="Alikhan N.F."/>
            <person name="Baker D."/>
            <person name="Gharbi K."/>
            <person name="Hall N."/>
            <person name="Watson M."/>
            <person name="Adriaenssens E.M."/>
            <person name="Foster-Nyarko E."/>
            <person name="Jarju S."/>
            <person name="Secka A."/>
            <person name="Antonio M."/>
            <person name="Oren A."/>
            <person name="Chaudhuri R.R."/>
            <person name="La Ragione R."/>
            <person name="Hildebrand F."/>
            <person name="Pallen M.J."/>
        </authorList>
    </citation>
    <scope>NUCLEOTIDE SEQUENCE</scope>
    <source>
        <strain evidence="2">CHK184-20233</strain>
    </source>
</reference>
<dbReference type="Pfam" id="PF04468">
    <property type="entry name" value="PSP1"/>
    <property type="match status" value="1"/>
</dbReference>
<feature type="domain" description="PSP1 C-terminal" evidence="1">
    <location>
        <begin position="59"/>
        <end position="144"/>
    </location>
</feature>
<dbReference type="AlphaFoldDB" id="A0A9D1J3M7"/>
<dbReference type="InterPro" id="IPR047767">
    <property type="entry name" value="PSP1-like"/>
</dbReference>
<protein>
    <recommendedName>
        <fullName evidence="1">PSP1 C-terminal domain-containing protein</fullName>
    </recommendedName>
</protein>
<reference evidence="2" key="1">
    <citation type="submission" date="2020-10" db="EMBL/GenBank/DDBJ databases">
        <authorList>
            <person name="Gilroy R."/>
        </authorList>
    </citation>
    <scope>NUCLEOTIDE SEQUENCE</scope>
    <source>
        <strain evidence="2">CHK184-20233</strain>
    </source>
</reference>
<dbReference type="EMBL" id="DVHC01000062">
    <property type="protein sequence ID" value="HIR59722.1"/>
    <property type="molecule type" value="Genomic_DNA"/>
</dbReference>
<gene>
    <name evidence="2" type="ORF">IAB38_06695</name>
</gene>
<dbReference type="PANTHER" id="PTHR43830">
    <property type="entry name" value="PROTEIN PSP1"/>
    <property type="match status" value="1"/>
</dbReference>
<dbReference type="GO" id="GO:0005737">
    <property type="term" value="C:cytoplasm"/>
    <property type="evidence" value="ECO:0007669"/>
    <property type="project" value="TreeGrafter"/>
</dbReference>
<dbReference type="PROSITE" id="PS51411">
    <property type="entry name" value="PSP1_C"/>
    <property type="match status" value="1"/>
</dbReference>
<evidence type="ECO:0000313" key="2">
    <source>
        <dbReference type="EMBL" id="HIR59722.1"/>
    </source>
</evidence>
<dbReference type="NCBIfam" id="NF041131">
    <property type="entry name" value="RicT_YaaT_fam"/>
    <property type="match status" value="1"/>
</dbReference>
<comment type="caution">
    <text evidence="2">The sequence shown here is derived from an EMBL/GenBank/DDBJ whole genome shotgun (WGS) entry which is preliminary data.</text>
</comment>
<dbReference type="Proteomes" id="UP000824232">
    <property type="component" value="Unassembled WGS sequence"/>
</dbReference>
<proteinExistence type="predicted"/>
<organism evidence="2 3">
    <name type="scientific">Candidatus Onthousia excrementipullorum</name>
    <dbReference type="NCBI Taxonomy" id="2840884"/>
    <lineage>
        <taxon>Bacteria</taxon>
        <taxon>Bacillati</taxon>
        <taxon>Bacillota</taxon>
        <taxon>Bacilli</taxon>
        <taxon>Candidatus Onthousia</taxon>
    </lineage>
</organism>
<accession>A0A9D1J3M7</accession>
<sequence>MKLLKISYIDEVFNDYDYVKYPDNVFFKIGWEIIVKSDDMLKIASIVSIEDEEDIEVTTSFVRVATKRDREQHNKNKKDSIEALTFAQEKSLELNLDMHFISSFYTFDRKQLFLSYTADARVDFRELAKVLAQRYKTRIELRQIGVRDRAKKVGGLGPCGLFLCCSTFLTDFASVSINMAKNQFLALNPTKINGSCGRLLCCLNYEDEVYTELKKGMPNIGSLVETKEGLGKVTEVDVFKRTYKAEFKDKGVIEFSVNE</sequence>